<accession>A0A1M5ZFI6</accession>
<dbReference type="InterPro" id="IPR036249">
    <property type="entry name" value="Thioredoxin-like_sf"/>
</dbReference>
<dbReference type="OrthoDB" id="6398367at2"/>
<feature type="domain" description="Thioredoxin" evidence="3">
    <location>
        <begin position="57"/>
        <end position="198"/>
    </location>
</feature>
<dbReference type="Proteomes" id="UP000184268">
    <property type="component" value="Unassembled WGS sequence"/>
</dbReference>
<evidence type="ECO:0000256" key="1">
    <source>
        <dbReference type="SAM" id="MobiDB-lite"/>
    </source>
</evidence>
<dbReference type="Gene3D" id="3.40.30.10">
    <property type="entry name" value="Glutaredoxin"/>
    <property type="match status" value="1"/>
</dbReference>
<feature type="signal peptide" evidence="2">
    <location>
        <begin position="1"/>
        <end position="25"/>
    </location>
</feature>
<evidence type="ECO:0000259" key="3">
    <source>
        <dbReference type="PROSITE" id="PS51352"/>
    </source>
</evidence>
<protein>
    <submittedName>
        <fullName evidence="4">Thiol-disulfide isomerase or thioredoxin</fullName>
    </submittedName>
</protein>
<evidence type="ECO:0000256" key="2">
    <source>
        <dbReference type="SAM" id="SignalP"/>
    </source>
</evidence>
<proteinExistence type="predicted"/>
<sequence length="198" mass="21362">MNTQNGARIGVLLGSLALLPMAAMAQPEMPLDHKKMLSQMAGQEQQAQAQGNPHDNPHGGAPMQDAVLTGELDSQQLIFELVPMGRAYLDYQVDAEALAPLANYQQQTQITAVIGTWCPSCQSSTPALIKIIKELDNPNIQARYLGVDRQGQGAGVDLATLGVSVLPTYIVYREGQEVGRIEGELEQPLEQSLAAMLR</sequence>
<dbReference type="PROSITE" id="PS51352">
    <property type="entry name" value="THIOREDOXIN_2"/>
    <property type="match status" value="1"/>
</dbReference>
<keyword evidence="2" id="KW-0732">Signal</keyword>
<dbReference type="AlphaFoldDB" id="A0A1M5ZFI6"/>
<dbReference type="GO" id="GO:0016853">
    <property type="term" value="F:isomerase activity"/>
    <property type="evidence" value="ECO:0007669"/>
    <property type="project" value="UniProtKB-KW"/>
</dbReference>
<dbReference type="Pfam" id="PF00085">
    <property type="entry name" value="Thioredoxin"/>
    <property type="match status" value="1"/>
</dbReference>
<keyword evidence="4" id="KW-0413">Isomerase</keyword>
<dbReference type="EMBL" id="FQXG01000011">
    <property type="protein sequence ID" value="SHI23016.1"/>
    <property type="molecule type" value="Genomic_DNA"/>
</dbReference>
<dbReference type="InterPro" id="IPR013766">
    <property type="entry name" value="Thioredoxin_domain"/>
</dbReference>
<gene>
    <name evidence="4" type="ORF">SAMN02745129_0234</name>
</gene>
<dbReference type="RefSeq" id="WP_067662323.1">
    <property type="nucleotide sequence ID" value="NZ_FQXG01000011.1"/>
</dbReference>
<evidence type="ECO:0000313" key="4">
    <source>
        <dbReference type="EMBL" id="SHI23016.1"/>
    </source>
</evidence>
<evidence type="ECO:0000313" key="5">
    <source>
        <dbReference type="Proteomes" id="UP000184268"/>
    </source>
</evidence>
<feature type="chain" id="PRO_5009915445" evidence="2">
    <location>
        <begin position="26"/>
        <end position="198"/>
    </location>
</feature>
<feature type="compositionally biased region" description="Low complexity" evidence="1">
    <location>
        <begin position="39"/>
        <end position="51"/>
    </location>
</feature>
<dbReference type="STRING" id="299255.SAMN02745129_0234"/>
<organism evidence="4 5">
    <name type="scientific">Ferrimonas marina</name>
    <dbReference type="NCBI Taxonomy" id="299255"/>
    <lineage>
        <taxon>Bacteria</taxon>
        <taxon>Pseudomonadati</taxon>
        <taxon>Pseudomonadota</taxon>
        <taxon>Gammaproteobacteria</taxon>
        <taxon>Alteromonadales</taxon>
        <taxon>Ferrimonadaceae</taxon>
        <taxon>Ferrimonas</taxon>
    </lineage>
</organism>
<dbReference type="SUPFAM" id="SSF52833">
    <property type="entry name" value="Thioredoxin-like"/>
    <property type="match status" value="1"/>
</dbReference>
<keyword evidence="5" id="KW-1185">Reference proteome</keyword>
<dbReference type="CDD" id="cd02947">
    <property type="entry name" value="TRX_family"/>
    <property type="match status" value="1"/>
</dbReference>
<name>A0A1M5ZFI6_9GAMM</name>
<feature type="region of interest" description="Disordered" evidence="1">
    <location>
        <begin position="37"/>
        <end position="64"/>
    </location>
</feature>
<reference evidence="4 5" key="1">
    <citation type="submission" date="2016-11" db="EMBL/GenBank/DDBJ databases">
        <authorList>
            <person name="Jaros S."/>
            <person name="Januszkiewicz K."/>
            <person name="Wedrychowicz H."/>
        </authorList>
    </citation>
    <scope>NUCLEOTIDE SEQUENCE [LARGE SCALE GENOMIC DNA]</scope>
    <source>
        <strain evidence="4 5">DSM 16917</strain>
    </source>
</reference>